<dbReference type="KEGG" id="fax:FUAX_02860"/>
<dbReference type="EMBL" id="AP025314">
    <property type="protein sequence ID" value="BDD07854.1"/>
    <property type="molecule type" value="Genomic_DNA"/>
</dbReference>
<feature type="active site" description="Nucleophile" evidence="4">
    <location>
        <position position="59"/>
    </location>
</feature>
<evidence type="ECO:0000313" key="8">
    <source>
        <dbReference type="Proteomes" id="UP001348817"/>
    </source>
</evidence>
<feature type="modified residue" description="N6-(pyridoxal phosphate)lysine" evidence="5">
    <location>
        <position position="32"/>
    </location>
</feature>
<reference evidence="7 8" key="1">
    <citation type="submission" date="2021-12" db="EMBL/GenBank/DDBJ databases">
        <title>Genome sequencing of bacteria with rrn-lacking chromosome and rrn-plasmid.</title>
        <authorList>
            <person name="Anda M."/>
            <person name="Iwasaki W."/>
        </authorList>
    </citation>
    <scope>NUCLEOTIDE SEQUENCE [LARGE SCALE GENOMIC DNA]</scope>
    <source>
        <strain evidence="7 8">DSM 100852</strain>
    </source>
</reference>
<dbReference type="PANTHER" id="PTHR43780">
    <property type="entry name" value="1-AMINOCYCLOPROPANE-1-CARBOXYLATE DEAMINASE-RELATED"/>
    <property type="match status" value="1"/>
</dbReference>
<name>A0AAU9CND2_9BACT</name>
<evidence type="ECO:0000259" key="6">
    <source>
        <dbReference type="Pfam" id="PF00291"/>
    </source>
</evidence>
<evidence type="ECO:0000256" key="3">
    <source>
        <dbReference type="ARBA" id="ARBA00022898"/>
    </source>
</evidence>
<dbReference type="PANTHER" id="PTHR43780:SF2">
    <property type="entry name" value="1-AMINOCYCLOPROPANE-1-CARBOXYLATE DEAMINASE-RELATED"/>
    <property type="match status" value="1"/>
</dbReference>
<comment type="cofactor">
    <cofactor evidence="1">
        <name>pyridoxal 5'-phosphate</name>
        <dbReference type="ChEBI" id="CHEBI:597326"/>
    </cofactor>
</comment>
<dbReference type="InterPro" id="IPR001926">
    <property type="entry name" value="TrpB-like_PALP"/>
</dbReference>
<dbReference type="InterPro" id="IPR027278">
    <property type="entry name" value="ACCD_DCysDesulf"/>
</dbReference>
<dbReference type="Gene3D" id="3.40.50.1100">
    <property type="match status" value="2"/>
</dbReference>
<dbReference type="GO" id="GO:0019148">
    <property type="term" value="F:D-cysteine desulfhydrase activity"/>
    <property type="evidence" value="ECO:0007669"/>
    <property type="project" value="TreeGrafter"/>
</dbReference>
<keyword evidence="8" id="KW-1185">Reference proteome</keyword>
<evidence type="ECO:0000256" key="1">
    <source>
        <dbReference type="ARBA" id="ARBA00001933"/>
    </source>
</evidence>
<evidence type="ECO:0000256" key="4">
    <source>
        <dbReference type="PIRSR" id="PIRSR006278-1"/>
    </source>
</evidence>
<dbReference type="Pfam" id="PF00291">
    <property type="entry name" value="PALP"/>
    <property type="match status" value="1"/>
</dbReference>
<evidence type="ECO:0000256" key="2">
    <source>
        <dbReference type="ARBA" id="ARBA00008639"/>
    </source>
</evidence>
<dbReference type="SUPFAM" id="SSF53686">
    <property type="entry name" value="Tryptophan synthase beta subunit-like PLP-dependent enzymes"/>
    <property type="match status" value="1"/>
</dbReference>
<evidence type="ECO:0000313" key="7">
    <source>
        <dbReference type="EMBL" id="BDD07854.1"/>
    </source>
</evidence>
<comment type="similarity">
    <text evidence="2">Belongs to the ACC deaminase/D-cysteine desulfhydrase family.</text>
</comment>
<dbReference type="PIRSF" id="PIRSF006278">
    <property type="entry name" value="ACCD_DCysDesulf"/>
    <property type="match status" value="1"/>
</dbReference>
<dbReference type="InterPro" id="IPR036052">
    <property type="entry name" value="TrpB-like_PALP_sf"/>
</dbReference>
<gene>
    <name evidence="7" type="primary">acdS</name>
    <name evidence="7" type="ORF">FUAX_02860</name>
</gene>
<dbReference type="Proteomes" id="UP001348817">
    <property type="component" value="Chromosome"/>
</dbReference>
<dbReference type="AlphaFoldDB" id="A0AAU9CND2"/>
<sequence>MLTQIPETLVPGNVKLYVFRDDLNHPLISGNKLRKMKYNIKKAKSLGNTRMLTFGGAFSNHIFAAAAAGREYNIDTIGVIRGERPATLNPTLRFAEKQGMKLEFVSRADYRNKNSEEFLQELGRLFGDFYLVPEGGSNRFAIPGVAELISEIDVDFDYIVTACGTAGTLAGLSTGIGKKKTAIGVPVLKGGEFIEAEAKRLLAEAEFPDFDNRLLWTDYHFGGYAKHKPELISFINQFRKETDIPLDPVYTGKMMFALTDKIRQGFFPENSTVIAIHTGGLQGIDGFNERFGKLIET</sequence>
<protein>
    <submittedName>
        <fullName evidence="7">1-aminocyclopropane-1-carboxylate deaminase</fullName>
    </submittedName>
</protein>
<proteinExistence type="inferred from homology"/>
<organism evidence="7 8">
    <name type="scientific">Fulvitalea axinellae</name>
    <dbReference type="NCBI Taxonomy" id="1182444"/>
    <lineage>
        <taxon>Bacteria</taxon>
        <taxon>Pseudomonadati</taxon>
        <taxon>Bacteroidota</taxon>
        <taxon>Cytophagia</taxon>
        <taxon>Cytophagales</taxon>
        <taxon>Persicobacteraceae</taxon>
        <taxon>Fulvitalea</taxon>
    </lineage>
</organism>
<feature type="domain" description="Tryptophan synthase beta chain-like PALP" evidence="6">
    <location>
        <begin position="14"/>
        <end position="279"/>
    </location>
</feature>
<keyword evidence="3 5" id="KW-0663">Pyridoxal phosphate</keyword>
<dbReference type="RefSeq" id="WP_338393153.1">
    <property type="nucleotide sequence ID" value="NZ_AP025314.1"/>
</dbReference>
<accession>A0AAU9CND2</accession>
<evidence type="ECO:0000256" key="5">
    <source>
        <dbReference type="PIRSR" id="PIRSR006278-2"/>
    </source>
</evidence>